<dbReference type="SUPFAM" id="SSF49373">
    <property type="entry name" value="Invasin/intimin cell-adhesion fragments"/>
    <property type="match status" value="1"/>
</dbReference>
<proteinExistence type="predicted"/>
<dbReference type="PROSITE" id="PS51766">
    <property type="entry name" value="DOCKERIN"/>
    <property type="match status" value="1"/>
</dbReference>
<dbReference type="SMART" id="SM00047">
    <property type="entry name" value="LYZ2"/>
    <property type="match status" value="1"/>
</dbReference>
<dbReference type="AlphaFoldDB" id="A0AAU8HWY9"/>
<evidence type="ECO:0000259" key="2">
    <source>
        <dbReference type="PROSITE" id="PS51781"/>
    </source>
</evidence>
<dbReference type="Gene3D" id="2.30.30.40">
    <property type="entry name" value="SH3 Domains"/>
    <property type="match status" value="1"/>
</dbReference>
<gene>
    <name evidence="3" type="ORF">PRVXH_001271</name>
</gene>
<dbReference type="InterPro" id="IPR002901">
    <property type="entry name" value="MGlyc_endo_b_GlcNAc-like_dom"/>
</dbReference>
<evidence type="ECO:0000313" key="3">
    <source>
        <dbReference type="EMBL" id="XCI29919.1"/>
    </source>
</evidence>
<organism evidence="3">
    <name type="scientific">Proteinivorax hydrogeniformans</name>
    <dbReference type="NCBI Taxonomy" id="1826727"/>
    <lineage>
        <taxon>Bacteria</taxon>
        <taxon>Bacillati</taxon>
        <taxon>Bacillota</taxon>
        <taxon>Clostridia</taxon>
        <taxon>Eubacteriales</taxon>
        <taxon>Proteinivoracaceae</taxon>
        <taxon>Proteinivorax</taxon>
    </lineage>
</organism>
<dbReference type="SUPFAM" id="SSF63446">
    <property type="entry name" value="Type I dockerin domain"/>
    <property type="match status" value="1"/>
</dbReference>
<dbReference type="Gene3D" id="1.10.1330.10">
    <property type="entry name" value="Dockerin domain"/>
    <property type="match status" value="1"/>
</dbReference>
<dbReference type="Gene3D" id="2.60.40.1080">
    <property type="match status" value="1"/>
</dbReference>
<dbReference type="RefSeq" id="WP_353894466.1">
    <property type="nucleotide sequence ID" value="NZ_CP159485.1"/>
</dbReference>
<sequence length="700" mass="78305">MGKKILLVIITTVLFIFTAPLDVWANEGDVADYINFDQKIYIDIMEEHFIIGEDYDGVLGFSSKDTKVLQVASDGRLIPQALGTTEVEVFKAGSSVGVVDVHVYLSGDVNGDGRANVSDAIKILRYDAQLESFTKGQRIAADITKSGSVGISDAIKILQMDAGLVDRKPRVSLDSSLSLLQPNDFVQLNAKVLPDSKSDTKVEWASSDETVAEVDSNGMVTAISPGRAKIKASTQDGSSVATTEIIVDWLEMENSYTRSFLYDEQDEHKDEQHNVSYEFEIKDNRVTIKGSSDVDDESKYQYLYYQVKDAAGKVVKANTVPIDFSEYETSFNLFLSEGIYDFNVYFGKEENGDDLEEWLEITSPSIIKISDEISFAVGLDDHNVVYTKYNMTLEEILDKQMAVNPQTDLYGGGWKSAKREDVEYYLNPENFNFYPEEGIDQIVVNASSLNVRRGPSTSYDRITSVSRGATYEFVDFSDGWYKINLGSRKGWVHGDFVLRSAVSSNDVPDHMFQFLILSGSAEVEAEELDRILNNKGTLHGTGNAFIAAGKEHNVNELYLISHALLETGNGTSDLAEGILVDEVDGKEVEPKVVYNMYGIGAKDRDPHRLGAEYAYEAGWFTPEDAIIGGARFISRMYVNHPTYKQDTLYKMRWNPATPATHQYATDIGWAVKQTSNIKSYYDQLDTYVLRFDIPKYLEEK</sequence>
<dbReference type="Pfam" id="PF02368">
    <property type="entry name" value="Big_2"/>
    <property type="match status" value="1"/>
</dbReference>
<dbReference type="InterPro" id="IPR003343">
    <property type="entry name" value="Big_2"/>
</dbReference>
<dbReference type="InterPro" id="IPR008964">
    <property type="entry name" value="Invasin/intimin_cell_adhesion"/>
</dbReference>
<dbReference type="GO" id="GO:0000272">
    <property type="term" value="P:polysaccharide catabolic process"/>
    <property type="evidence" value="ECO:0007669"/>
    <property type="project" value="InterPro"/>
</dbReference>
<accession>A0AAU8HWY9</accession>
<dbReference type="EMBL" id="CP159485">
    <property type="protein sequence ID" value="XCI29919.1"/>
    <property type="molecule type" value="Genomic_DNA"/>
</dbReference>
<reference evidence="3" key="1">
    <citation type="journal article" date="2018" name="Antonie Van Leeuwenhoek">
        <title>Proteinivorax hydrogeniformans sp. nov., an anaerobic, haloalkaliphilic bacterium fermenting proteinaceous compounds with high hydrogen production.</title>
        <authorList>
            <person name="Boltyanskaya Y."/>
            <person name="Detkova E."/>
            <person name="Pimenov N."/>
            <person name="Kevbrin V."/>
        </authorList>
    </citation>
    <scope>NUCLEOTIDE SEQUENCE</scope>
    <source>
        <strain evidence="3">Z-710</strain>
    </source>
</reference>
<dbReference type="SMART" id="SM00635">
    <property type="entry name" value="BID_2"/>
    <property type="match status" value="1"/>
</dbReference>
<dbReference type="InterPro" id="IPR036439">
    <property type="entry name" value="Dockerin_dom_sf"/>
</dbReference>
<name>A0AAU8HWY9_9FIRM</name>
<dbReference type="Pfam" id="PF01832">
    <property type="entry name" value="Glucosaminidase"/>
    <property type="match status" value="1"/>
</dbReference>
<dbReference type="PANTHER" id="PTHR34408:SF1">
    <property type="entry name" value="GLYCOSYL HYDROLASE FAMILY 19 DOMAIN-CONTAINING PROTEIN HI_1415"/>
    <property type="match status" value="1"/>
</dbReference>
<dbReference type="InterPro" id="IPR003646">
    <property type="entry name" value="SH3-like_bac-type"/>
</dbReference>
<dbReference type="CDD" id="cd14256">
    <property type="entry name" value="Dockerin_I"/>
    <property type="match status" value="1"/>
</dbReference>
<dbReference type="GO" id="GO:0004040">
    <property type="term" value="F:amidase activity"/>
    <property type="evidence" value="ECO:0007669"/>
    <property type="project" value="InterPro"/>
</dbReference>
<dbReference type="InterPro" id="IPR016134">
    <property type="entry name" value="Dockerin_dom"/>
</dbReference>
<evidence type="ECO:0000259" key="1">
    <source>
        <dbReference type="PROSITE" id="PS51766"/>
    </source>
</evidence>
<dbReference type="InterPro" id="IPR052354">
    <property type="entry name" value="Cell_Wall_Dynamics_Protein"/>
</dbReference>
<protein>
    <submittedName>
        <fullName evidence="3">Glucosaminidase domain-containing protein</fullName>
    </submittedName>
</protein>
<feature type="domain" description="Dockerin" evidence="1">
    <location>
        <begin position="102"/>
        <end position="170"/>
    </location>
</feature>
<feature type="domain" description="SH3b" evidence="2">
    <location>
        <begin position="439"/>
        <end position="501"/>
    </location>
</feature>
<dbReference type="PANTHER" id="PTHR34408">
    <property type="entry name" value="FAMILY PROTEIN, PUTATIVE-RELATED"/>
    <property type="match status" value="1"/>
</dbReference>
<reference evidence="3" key="2">
    <citation type="submission" date="2024-06" db="EMBL/GenBank/DDBJ databases">
        <authorList>
            <person name="Petrova K.O."/>
            <person name="Toshchakov S.V."/>
            <person name="Boltjanskaja Y.V."/>
            <person name="Kevbrin V.V."/>
        </authorList>
    </citation>
    <scope>NUCLEOTIDE SEQUENCE</scope>
    <source>
        <strain evidence="3">Z-710</strain>
    </source>
</reference>
<dbReference type="PROSITE" id="PS51781">
    <property type="entry name" value="SH3B"/>
    <property type="match status" value="1"/>
</dbReference>
<dbReference type="SMART" id="SM00287">
    <property type="entry name" value="SH3b"/>
    <property type="match status" value="1"/>
</dbReference>
<dbReference type="Gene3D" id="1.10.530.10">
    <property type="match status" value="1"/>
</dbReference>
<dbReference type="Pfam" id="PF08239">
    <property type="entry name" value="SH3_3"/>
    <property type="match status" value="1"/>
</dbReference>